<protein>
    <submittedName>
        <fullName evidence="1">Uncharacterized protein</fullName>
    </submittedName>
</protein>
<evidence type="ECO:0000313" key="2">
    <source>
        <dbReference type="Proteomes" id="UP000236291"/>
    </source>
</evidence>
<accession>A0A2K3PMK8</accession>
<comment type="caution">
    <text evidence="1">The sequence shown here is derived from an EMBL/GenBank/DDBJ whole genome shotgun (WGS) entry which is preliminary data.</text>
</comment>
<organism evidence="1 2">
    <name type="scientific">Trifolium pratense</name>
    <name type="common">Red clover</name>
    <dbReference type="NCBI Taxonomy" id="57577"/>
    <lineage>
        <taxon>Eukaryota</taxon>
        <taxon>Viridiplantae</taxon>
        <taxon>Streptophyta</taxon>
        <taxon>Embryophyta</taxon>
        <taxon>Tracheophyta</taxon>
        <taxon>Spermatophyta</taxon>
        <taxon>Magnoliopsida</taxon>
        <taxon>eudicotyledons</taxon>
        <taxon>Gunneridae</taxon>
        <taxon>Pentapetalae</taxon>
        <taxon>rosids</taxon>
        <taxon>fabids</taxon>
        <taxon>Fabales</taxon>
        <taxon>Fabaceae</taxon>
        <taxon>Papilionoideae</taxon>
        <taxon>50 kb inversion clade</taxon>
        <taxon>NPAAA clade</taxon>
        <taxon>Hologalegina</taxon>
        <taxon>IRL clade</taxon>
        <taxon>Trifolieae</taxon>
        <taxon>Trifolium</taxon>
    </lineage>
</organism>
<proteinExistence type="predicted"/>
<reference evidence="1 2" key="1">
    <citation type="journal article" date="2014" name="Am. J. Bot.">
        <title>Genome assembly and annotation for red clover (Trifolium pratense; Fabaceae).</title>
        <authorList>
            <person name="Istvanek J."/>
            <person name="Jaros M."/>
            <person name="Krenek A."/>
            <person name="Repkova J."/>
        </authorList>
    </citation>
    <scope>NUCLEOTIDE SEQUENCE [LARGE SCALE GENOMIC DNA]</scope>
    <source>
        <strain evidence="2">cv. Tatra</strain>
        <tissue evidence="1">Young leaves</tissue>
    </source>
</reference>
<sequence length="48" mass="5666">MFHQILEDELDALRRMSLLMMTAVARRSKFDIAVVLVWSEKDLVWEAT</sequence>
<evidence type="ECO:0000313" key="1">
    <source>
        <dbReference type="EMBL" id="PNY16529.1"/>
    </source>
</evidence>
<gene>
    <name evidence="1" type="ORF">L195_g013251</name>
</gene>
<reference evidence="1 2" key="2">
    <citation type="journal article" date="2017" name="Front. Plant Sci.">
        <title>Gene Classification and Mining of Molecular Markers Useful in Red Clover (Trifolium pratense) Breeding.</title>
        <authorList>
            <person name="Istvanek J."/>
            <person name="Dluhosova J."/>
            <person name="Dluhos P."/>
            <person name="Patkova L."/>
            <person name="Nedelnik J."/>
            <person name="Repkova J."/>
        </authorList>
    </citation>
    <scope>NUCLEOTIDE SEQUENCE [LARGE SCALE GENOMIC DNA]</scope>
    <source>
        <strain evidence="2">cv. Tatra</strain>
        <tissue evidence="1">Young leaves</tissue>
    </source>
</reference>
<dbReference type="AlphaFoldDB" id="A0A2K3PMK8"/>
<dbReference type="EMBL" id="ASHM01008599">
    <property type="protein sequence ID" value="PNY16529.1"/>
    <property type="molecule type" value="Genomic_DNA"/>
</dbReference>
<dbReference type="Proteomes" id="UP000236291">
    <property type="component" value="Unassembled WGS sequence"/>
</dbReference>
<name>A0A2K3PMK8_TRIPR</name>